<name>R7ZB72_LYSSH</name>
<dbReference type="eggNOG" id="COG0583">
    <property type="taxonomic scope" value="Bacteria"/>
</dbReference>
<dbReference type="SUPFAM" id="SSF53850">
    <property type="entry name" value="Periplasmic binding protein-like II"/>
    <property type="match status" value="1"/>
</dbReference>
<comment type="caution">
    <text evidence="6">The sequence shown here is derived from an EMBL/GenBank/DDBJ whole genome shotgun (WGS) entry which is preliminary data.</text>
</comment>
<dbReference type="PANTHER" id="PTHR30419:SF24">
    <property type="entry name" value="HTH-TYPE TRANSCRIPTIONAL REGULATOR CZCR"/>
    <property type="match status" value="1"/>
</dbReference>
<keyword evidence="2" id="KW-0805">Transcription regulation</keyword>
<dbReference type="PATRIC" id="fig|1285586.5.peg.3137"/>
<dbReference type="FunFam" id="1.10.10.10:FF:000001">
    <property type="entry name" value="LysR family transcriptional regulator"/>
    <property type="match status" value="1"/>
</dbReference>
<dbReference type="GO" id="GO:0005829">
    <property type="term" value="C:cytosol"/>
    <property type="evidence" value="ECO:0007669"/>
    <property type="project" value="TreeGrafter"/>
</dbReference>
<protein>
    <submittedName>
        <fullName evidence="6">LysR family transcriptional regulator</fullName>
    </submittedName>
</protein>
<reference evidence="6 7" key="1">
    <citation type="submission" date="2013-04" db="EMBL/GenBank/DDBJ databases">
        <title>Draft genome of the heavy metal tolerant bacterium Lysinibacillus sphaericus strain OT4b.31.</title>
        <authorList>
            <person name="Pena-Montenegro T.D."/>
            <person name="Dussan J."/>
        </authorList>
    </citation>
    <scope>NUCLEOTIDE SEQUENCE [LARGE SCALE GENOMIC DNA]</scope>
    <source>
        <strain evidence="6 7">OT4b.31</strain>
    </source>
</reference>
<gene>
    <name evidence="6" type="ORF">H131_15313</name>
</gene>
<dbReference type="InterPro" id="IPR036390">
    <property type="entry name" value="WH_DNA-bd_sf"/>
</dbReference>
<sequence>MSKIDIFHKGDERLLMSFARFEVFSKIAELGSFTKASQQLNMTQSAVSHAMTSLESEWGVLLINRDRRKGITLTEIGQKSLLHIREILNRMEHINQEIALVRNLEIGTIRIGTFASASSCLLPKILSEFQKKHSQIEFKFYEGSYEEITEWLNIGIIDIGFVVEMDSTSTFEIIPLIKDKMVVAFPRNHMLNYQEIINIQDLQKEPFIMPTGMYQRHIEALFKQENIHPTIRFEVHDCNTIANMVQEGLGITIGPELFLKTQPNVQLGTLNLTHWRHVALACPSVKEASPAVREFLAVAKKVFKSKN</sequence>
<organism evidence="6 7">
    <name type="scientific">Lysinibacillus sphaericus OT4b.31</name>
    <dbReference type="NCBI Taxonomy" id="1285586"/>
    <lineage>
        <taxon>Bacteria</taxon>
        <taxon>Bacillati</taxon>
        <taxon>Bacillota</taxon>
        <taxon>Bacilli</taxon>
        <taxon>Bacillales</taxon>
        <taxon>Bacillaceae</taxon>
        <taxon>Lysinibacillus</taxon>
    </lineage>
</organism>
<keyword evidence="3" id="KW-0238">DNA-binding</keyword>
<dbReference type="InterPro" id="IPR005119">
    <property type="entry name" value="LysR_subst-bd"/>
</dbReference>
<dbReference type="Gene3D" id="3.40.190.290">
    <property type="match status" value="1"/>
</dbReference>
<comment type="similarity">
    <text evidence="1">Belongs to the LysR transcriptional regulatory family.</text>
</comment>
<dbReference type="Pfam" id="PF00126">
    <property type="entry name" value="HTH_1"/>
    <property type="match status" value="1"/>
</dbReference>
<evidence type="ECO:0000256" key="2">
    <source>
        <dbReference type="ARBA" id="ARBA00023015"/>
    </source>
</evidence>
<dbReference type="Proteomes" id="UP000013911">
    <property type="component" value="Unassembled WGS sequence"/>
</dbReference>
<dbReference type="PRINTS" id="PR00039">
    <property type="entry name" value="HTHLYSR"/>
</dbReference>
<dbReference type="HOGENOM" id="CLU_039613_6_2_9"/>
<dbReference type="SUPFAM" id="SSF46785">
    <property type="entry name" value="Winged helix' DNA-binding domain"/>
    <property type="match status" value="1"/>
</dbReference>
<keyword evidence="4" id="KW-0804">Transcription</keyword>
<dbReference type="GO" id="GO:0003700">
    <property type="term" value="F:DNA-binding transcription factor activity"/>
    <property type="evidence" value="ECO:0007669"/>
    <property type="project" value="InterPro"/>
</dbReference>
<dbReference type="GO" id="GO:0003677">
    <property type="term" value="F:DNA binding"/>
    <property type="evidence" value="ECO:0007669"/>
    <property type="project" value="UniProtKB-KW"/>
</dbReference>
<evidence type="ECO:0000256" key="3">
    <source>
        <dbReference type="ARBA" id="ARBA00023125"/>
    </source>
</evidence>
<feature type="domain" description="HTH lysR-type" evidence="5">
    <location>
        <begin position="16"/>
        <end position="74"/>
    </location>
</feature>
<dbReference type="Pfam" id="PF03466">
    <property type="entry name" value="LysR_substrate"/>
    <property type="match status" value="1"/>
</dbReference>
<proteinExistence type="inferred from homology"/>
<dbReference type="InterPro" id="IPR050950">
    <property type="entry name" value="HTH-type_LysR_regulators"/>
</dbReference>
<evidence type="ECO:0000256" key="4">
    <source>
        <dbReference type="ARBA" id="ARBA00023163"/>
    </source>
</evidence>
<evidence type="ECO:0000259" key="5">
    <source>
        <dbReference type="PROSITE" id="PS50931"/>
    </source>
</evidence>
<evidence type="ECO:0000256" key="1">
    <source>
        <dbReference type="ARBA" id="ARBA00009437"/>
    </source>
</evidence>
<dbReference type="AlphaFoldDB" id="R7ZB72"/>
<dbReference type="InterPro" id="IPR000847">
    <property type="entry name" value="LysR_HTH_N"/>
</dbReference>
<dbReference type="InterPro" id="IPR036388">
    <property type="entry name" value="WH-like_DNA-bd_sf"/>
</dbReference>
<dbReference type="CDD" id="cd05466">
    <property type="entry name" value="PBP2_LTTR_substrate"/>
    <property type="match status" value="1"/>
</dbReference>
<evidence type="ECO:0000313" key="6">
    <source>
        <dbReference type="EMBL" id="EON71348.1"/>
    </source>
</evidence>
<dbReference type="EMBL" id="AQPX01000022">
    <property type="protein sequence ID" value="EON71348.1"/>
    <property type="molecule type" value="Genomic_DNA"/>
</dbReference>
<dbReference type="PANTHER" id="PTHR30419">
    <property type="entry name" value="HTH-TYPE TRANSCRIPTIONAL REGULATOR YBHD"/>
    <property type="match status" value="1"/>
</dbReference>
<accession>R7ZB72</accession>
<dbReference type="PROSITE" id="PS50931">
    <property type="entry name" value="HTH_LYSR"/>
    <property type="match status" value="1"/>
</dbReference>
<evidence type="ECO:0000313" key="7">
    <source>
        <dbReference type="Proteomes" id="UP000013911"/>
    </source>
</evidence>
<dbReference type="Gene3D" id="1.10.10.10">
    <property type="entry name" value="Winged helix-like DNA-binding domain superfamily/Winged helix DNA-binding domain"/>
    <property type="match status" value="1"/>
</dbReference>